<dbReference type="PANTHER" id="PTHR38430:SF1">
    <property type="entry name" value="PROTEIN-ARGININE KINASE ACTIVATOR PROTEIN"/>
    <property type="match status" value="1"/>
</dbReference>
<evidence type="ECO:0000313" key="2">
    <source>
        <dbReference type="EMBL" id="MBE6832757.1"/>
    </source>
</evidence>
<gene>
    <name evidence="2" type="ORF">E7512_04125</name>
</gene>
<accession>A0A928Q4G2</accession>
<dbReference type="PROSITE" id="PS50151">
    <property type="entry name" value="UVR"/>
    <property type="match status" value="1"/>
</dbReference>
<dbReference type="InterPro" id="IPR025542">
    <property type="entry name" value="YacH"/>
</dbReference>
<dbReference type="PANTHER" id="PTHR38430">
    <property type="entry name" value="PROTEIN-ARGININE KINASE ACTIVATOR PROTEIN"/>
    <property type="match status" value="1"/>
</dbReference>
<dbReference type="AlphaFoldDB" id="A0A928Q4G2"/>
<evidence type="ECO:0000259" key="1">
    <source>
        <dbReference type="PROSITE" id="PS50151"/>
    </source>
</evidence>
<dbReference type="Gene3D" id="4.10.860.10">
    <property type="entry name" value="UVR domain"/>
    <property type="match status" value="1"/>
</dbReference>
<protein>
    <recommendedName>
        <fullName evidence="1">UVR domain-containing protein</fullName>
    </recommendedName>
</protein>
<dbReference type="InterPro" id="IPR036876">
    <property type="entry name" value="UVR_dom_sf"/>
</dbReference>
<feature type="domain" description="UVR" evidence="1">
    <location>
        <begin position="137"/>
        <end position="172"/>
    </location>
</feature>
<dbReference type="Proteomes" id="UP000754750">
    <property type="component" value="Unassembled WGS sequence"/>
</dbReference>
<dbReference type="EMBL" id="SVNY01000002">
    <property type="protein sequence ID" value="MBE6832757.1"/>
    <property type="molecule type" value="Genomic_DNA"/>
</dbReference>
<dbReference type="Pfam" id="PF02151">
    <property type="entry name" value="UVR"/>
    <property type="match status" value="1"/>
</dbReference>
<dbReference type="GO" id="GO:0046870">
    <property type="term" value="F:cadmium ion binding"/>
    <property type="evidence" value="ECO:0007669"/>
    <property type="project" value="TreeGrafter"/>
</dbReference>
<dbReference type="InterPro" id="IPR001943">
    <property type="entry name" value="UVR_dom"/>
</dbReference>
<organism evidence="2 3">
    <name type="scientific">Faecalispora sporosphaeroides</name>
    <dbReference type="NCBI Taxonomy" id="1549"/>
    <lineage>
        <taxon>Bacteria</taxon>
        <taxon>Bacillati</taxon>
        <taxon>Bacillota</taxon>
        <taxon>Clostridia</taxon>
        <taxon>Eubacteriales</taxon>
        <taxon>Oscillospiraceae</taxon>
        <taxon>Faecalispora</taxon>
    </lineage>
</organism>
<dbReference type="GO" id="GO:1990169">
    <property type="term" value="P:stress response to copper ion"/>
    <property type="evidence" value="ECO:0007669"/>
    <property type="project" value="TreeGrafter"/>
</dbReference>
<dbReference type="GO" id="GO:1990170">
    <property type="term" value="P:stress response to cadmium ion"/>
    <property type="evidence" value="ECO:0007669"/>
    <property type="project" value="TreeGrafter"/>
</dbReference>
<comment type="caution">
    <text evidence="2">The sequence shown here is derived from an EMBL/GenBank/DDBJ whole genome shotgun (WGS) entry which is preliminary data.</text>
</comment>
<sequence>MKCQMCGKNPATTYVKIIVNGELTEYALCGECAQKAGYSNFLYPFALDFNSLLGSFFGNPVPEMTDTVRCPGCGSSFGEIAQSGKVGCAECYNTFRDRMMPSIQRIHGNTKHYGKRPSSRALRVNPEAKLSVAPQEDTELARKRRELREAIESQNFERAAVLRDEIKALEGGGKA</sequence>
<dbReference type="RefSeq" id="WP_020073392.1">
    <property type="nucleotide sequence ID" value="NZ_JBKWRC010000001.1"/>
</dbReference>
<reference evidence="2" key="1">
    <citation type="submission" date="2019-04" db="EMBL/GenBank/DDBJ databases">
        <title>Evolution of Biomass-Degrading Anaerobic Consortia Revealed by Metagenomics.</title>
        <authorList>
            <person name="Peng X."/>
        </authorList>
    </citation>
    <scope>NUCLEOTIDE SEQUENCE</scope>
    <source>
        <strain evidence="2">SIG551</strain>
    </source>
</reference>
<proteinExistence type="predicted"/>
<dbReference type="SUPFAM" id="SSF46600">
    <property type="entry name" value="C-terminal UvrC-binding domain of UvrB"/>
    <property type="match status" value="1"/>
</dbReference>
<dbReference type="GO" id="GO:0008270">
    <property type="term" value="F:zinc ion binding"/>
    <property type="evidence" value="ECO:0007669"/>
    <property type="project" value="TreeGrafter"/>
</dbReference>
<dbReference type="PIRSF" id="PIRSF015034">
    <property type="entry name" value="YacH"/>
    <property type="match status" value="1"/>
</dbReference>
<evidence type="ECO:0000313" key="3">
    <source>
        <dbReference type="Proteomes" id="UP000754750"/>
    </source>
</evidence>
<dbReference type="GO" id="GO:0050897">
    <property type="term" value="F:cobalt ion binding"/>
    <property type="evidence" value="ECO:0007669"/>
    <property type="project" value="TreeGrafter"/>
</dbReference>
<name>A0A928Q4G2_9FIRM</name>
<dbReference type="GO" id="GO:0005507">
    <property type="term" value="F:copper ion binding"/>
    <property type="evidence" value="ECO:0007669"/>
    <property type="project" value="TreeGrafter"/>
</dbReference>